<dbReference type="Proteomes" id="UP000229362">
    <property type="component" value="Unassembled WGS sequence"/>
</dbReference>
<evidence type="ECO:0000256" key="6">
    <source>
        <dbReference type="ARBA" id="ARBA00022833"/>
    </source>
</evidence>
<evidence type="ECO:0000256" key="8">
    <source>
        <dbReference type="PIRSR" id="PIRSR006019-2"/>
    </source>
</evidence>
<reference evidence="11" key="1">
    <citation type="submission" date="2017-09" db="EMBL/GenBank/DDBJ databases">
        <title>Depth-based differentiation of microbial function through sediment-hosted aquifers and enrichment of novel symbionts in the deep terrestrial subsurface.</title>
        <authorList>
            <person name="Probst A.J."/>
            <person name="Ladd B."/>
            <person name="Jarett J.K."/>
            <person name="Geller-Mcgrath D.E."/>
            <person name="Sieber C.M.K."/>
            <person name="Emerson J.B."/>
            <person name="Anantharaman K."/>
            <person name="Thomas B.C."/>
            <person name="Malmstrom R."/>
            <person name="Stieglmeier M."/>
            <person name="Klingl A."/>
            <person name="Woyke T."/>
            <person name="Ryan C.M."/>
            <person name="Banfield J.F."/>
        </authorList>
    </citation>
    <scope>NUCLEOTIDE SEQUENCE [LARGE SCALE GENOMIC DNA]</scope>
</reference>
<dbReference type="SUPFAM" id="SSF53927">
    <property type="entry name" value="Cytidine deaminase-like"/>
    <property type="match status" value="1"/>
</dbReference>
<dbReference type="PROSITE" id="PS00903">
    <property type="entry name" value="CYT_DCMP_DEAMINASES_1"/>
    <property type="match status" value="1"/>
</dbReference>
<dbReference type="FunFam" id="3.40.140.10:FF:000021">
    <property type="entry name" value="Deoxycytidylate deaminase"/>
    <property type="match status" value="1"/>
</dbReference>
<sequence length="165" mass="18692">MVVQHRKNYISWDECLMRMALIIAQRSKDPSTQAGAVITTQDHVVVGIGYNGFPRGIDNDTFPWDREGSLEETKYAYICHAEENAIYNANSKTHGCKVYATLFPCNECAKTIIQNGIVEVIYQSDKYNDTPACRASRRMLDAAGVFCRPYISNWENEQHVCLKSS</sequence>
<evidence type="ECO:0000313" key="11">
    <source>
        <dbReference type="Proteomes" id="UP000229362"/>
    </source>
</evidence>
<dbReference type="InterPro" id="IPR016473">
    <property type="entry name" value="dCMP_deaminase"/>
</dbReference>
<organism evidence="10 11">
    <name type="scientific">Candidatus Magasanikbacteria bacterium CG10_big_fil_rev_8_21_14_0_10_43_6</name>
    <dbReference type="NCBI Taxonomy" id="1974650"/>
    <lineage>
        <taxon>Bacteria</taxon>
        <taxon>Candidatus Magasanikiibacteriota</taxon>
    </lineage>
</organism>
<dbReference type="InterPro" id="IPR015517">
    <property type="entry name" value="dCMP_deaminase-rel"/>
</dbReference>
<evidence type="ECO:0000313" key="10">
    <source>
        <dbReference type="EMBL" id="PIT86951.1"/>
    </source>
</evidence>
<protein>
    <submittedName>
        <fullName evidence="10">Cytidine deaminase</fullName>
    </submittedName>
</protein>
<dbReference type="Gene3D" id="3.40.140.10">
    <property type="entry name" value="Cytidine Deaminase, domain 2"/>
    <property type="match status" value="1"/>
</dbReference>
<comment type="cofactor">
    <cofactor evidence="1 8">
        <name>Zn(2+)</name>
        <dbReference type="ChEBI" id="CHEBI:29105"/>
    </cofactor>
</comment>
<dbReference type="GO" id="GO:0005737">
    <property type="term" value="C:cytoplasm"/>
    <property type="evidence" value="ECO:0007669"/>
    <property type="project" value="TreeGrafter"/>
</dbReference>
<evidence type="ECO:0000256" key="5">
    <source>
        <dbReference type="ARBA" id="ARBA00022801"/>
    </source>
</evidence>
<dbReference type="InterPro" id="IPR016192">
    <property type="entry name" value="APOBEC/CMP_deaminase_Zn-bd"/>
</dbReference>
<dbReference type="InterPro" id="IPR016193">
    <property type="entry name" value="Cytidine_deaminase-like"/>
</dbReference>
<dbReference type="InterPro" id="IPR002125">
    <property type="entry name" value="CMP_dCMP_dom"/>
</dbReference>
<dbReference type="GO" id="GO:0009165">
    <property type="term" value="P:nucleotide biosynthetic process"/>
    <property type="evidence" value="ECO:0007669"/>
    <property type="project" value="UniProtKB-KW"/>
</dbReference>
<gene>
    <name evidence="10" type="ORF">COU33_00355</name>
</gene>
<feature type="binding site" evidence="8">
    <location>
        <position position="80"/>
    </location>
    <ligand>
        <name>Zn(2+)</name>
        <dbReference type="ChEBI" id="CHEBI:29105"/>
        <note>catalytic</note>
    </ligand>
</feature>
<dbReference type="Pfam" id="PF00383">
    <property type="entry name" value="dCMP_cyt_deam_1"/>
    <property type="match status" value="1"/>
</dbReference>
<feature type="binding site" evidence="8">
    <location>
        <position position="108"/>
    </location>
    <ligand>
        <name>Zn(2+)</name>
        <dbReference type="ChEBI" id="CHEBI:29105"/>
        <note>catalytic</note>
    </ligand>
</feature>
<comment type="caution">
    <text evidence="10">The sequence shown here is derived from an EMBL/GenBank/DDBJ whole genome shotgun (WGS) entry which is preliminary data.</text>
</comment>
<dbReference type="GO" id="GO:0008270">
    <property type="term" value="F:zinc ion binding"/>
    <property type="evidence" value="ECO:0007669"/>
    <property type="project" value="InterPro"/>
</dbReference>
<evidence type="ECO:0000256" key="3">
    <source>
        <dbReference type="ARBA" id="ARBA00022723"/>
    </source>
</evidence>
<dbReference type="PANTHER" id="PTHR11086:SF18">
    <property type="entry name" value="DEOXYCYTIDYLATE DEAMINASE"/>
    <property type="match status" value="1"/>
</dbReference>
<evidence type="ECO:0000256" key="1">
    <source>
        <dbReference type="ARBA" id="ARBA00001947"/>
    </source>
</evidence>
<evidence type="ECO:0000259" key="9">
    <source>
        <dbReference type="PROSITE" id="PS51747"/>
    </source>
</evidence>
<dbReference type="InterPro" id="IPR035105">
    <property type="entry name" value="Deoxycytidylate_deaminase_dom"/>
</dbReference>
<feature type="active site" description="Proton donor" evidence="7">
    <location>
        <position position="82"/>
    </location>
</feature>
<dbReference type="PROSITE" id="PS51747">
    <property type="entry name" value="CYT_DCMP_DEAMINASES_2"/>
    <property type="match status" value="1"/>
</dbReference>
<keyword evidence="4" id="KW-0545">Nucleotide biosynthesis</keyword>
<dbReference type="PIRSF" id="PIRSF006019">
    <property type="entry name" value="dCMP_deaminase"/>
    <property type="match status" value="1"/>
</dbReference>
<proteinExistence type="inferred from homology"/>
<evidence type="ECO:0000256" key="7">
    <source>
        <dbReference type="PIRSR" id="PIRSR006019-1"/>
    </source>
</evidence>
<evidence type="ECO:0000256" key="2">
    <source>
        <dbReference type="ARBA" id="ARBA00006576"/>
    </source>
</evidence>
<keyword evidence="5" id="KW-0378">Hydrolase</keyword>
<accession>A0A2M6W2E3</accession>
<comment type="similarity">
    <text evidence="2">Belongs to the cytidine and deoxycytidylate deaminase family.</text>
</comment>
<evidence type="ECO:0000256" key="4">
    <source>
        <dbReference type="ARBA" id="ARBA00022727"/>
    </source>
</evidence>
<feature type="domain" description="CMP/dCMP-type deaminase" evidence="9">
    <location>
        <begin position="11"/>
        <end position="147"/>
    </location>
</feature>
<dbReference type="PANTHER" id="PTHR11086">
    <property type="entry name" value="DEOXYCYTIDYLATE DEAMINASE-RELATED"/>
    <property type="match status" value="1"/>
</dbReference>
<dbReference type="CDD" id="cd01286">
    <property type="entry name" value="deoxycytidylate_deaminase"/>
    <property type="match status" value="1"/>
</dbReference>
<feature type="binding site" evidence="8">
    <location>
        <position position="105"/>
    </location>
    <ligand>
        <name>Zn(2+)</name>
        <dbReference type="ChEBI" id="CHEBI:29105"/>
        <note>catalytic</note>
    </ligand>
</feature>
<dbReference type="EMBL" id="PFBZ01000016">
    <property type="protein sequence ID" value="PIT86951.1"/>
    <property type="molecule type" value="Genomic_DNA"/>
</dbReference>
<name>A0A2M6W2E3_9BACT</name>
<keyword evidence="6 8" id="KW-0862">Zinc</keyword>
<keyword evidence="3 8" id="KW-0479">Metal-binding</keyword>
<dbReference type="AlphaFoldDB" id="A0A2M6W2E3"/>
<dbReference type="GO" id="GO:0006220">
    <property type="term" value="P:pyrimidine nucleotide metabolic process"/>
    <property type="evidence" value="ECO:0007669"/>
    <property type="project" value="InterPro"/>
</dbReference>
<dbReference type="GO" id="GO:0004132">
    <property type="term" value="F:dCMP deaminase activity"/>
    <property type="evidence" value="ECO:0007669"/>
    <property type="project" value="InterPro"/>
</dbReference>